<accession>A0A953M1U0</accession>
<evidence type="ECO:0000313" key="4">
    <source>
        <dbReference type="EMBL" id="MBZ0156213.1"/>
    </source>
</evidence>
<evidence type="ECO:0000256" key="2">
    <source>
        <dbReference type="ARBA" id="ARBA00022679"/>
    </source>
</evidence>
<dbReference type="Pfam" id="PF10017">
    <property type="entry name" value="Methyltransf_33"/>
    <property type="match status" value="1"/>
</dbReference>
<dbReference type="EMBL" id="JAIOIV010000072">
    <property type="protein sequence ID" value="MBZ0156213.1"/>
    <property type="molecule type" value="Genomic_DNA"/>
</dbReference>
<dbReference type="Gene3D" id="3.40.50.150">
    <property type="entry name" value="Vaccinia Virus protein VP39"/>
    <property type="match status" value="1"/>
</dbReference>
<evidence type="ECO:0000259" key="3">
    <source>
        <dbReference type="Pfam" id="PF10017"/>
    </source>
</evidence>
<dbReference type="AlphaFoldDB" id="A0A953M1U0"/>
<comment type="caution">
    <text evidence="4">The sequence shown here is derived from an EMBL/GenBank/DDBJ whole genome shotgun (WGS) entry which is preliminary data.</text>
</comment>
<keyword evidence="1 4" id="KW-0489">Methyltransferase</keyword>
<dbReference type="NCBIfam" id="TIGR03438">
    <property type="entry name" value="egtD_ergothio"/>
    <property type="match status" value="1"/>
</dbReference>
<dbReference type="PIRSF" id="PIRSF018005">
    <property type="entry name" value="UCP018005"/>
    <property type="match status" value="1"/>
</dbReference>
<dbReference type="GO" id="GO:0052706">
    <property type="term" value="F:L-histidine N(alpha)-methyltransferase activity"/>
    <property type="evidence" value="ECO:0007669"/>
    <property type="project" value="UniProtKB-EC"/>
</dbReference>
<dbReference type="PANTHER" id="PTHR43397">
    <property type="entry name" value="ERGOTHIONEINE BIOSYNTHESIS PROTEIN 1"/>
    <property type="match status" value="1"/>
</dbReference>
<dbReference type="Proteomes" id="UP000705867">
    <property type="component" value="Unassembled WGS sequence"/>
</dbReference>
<feature type="domain" description="Histidine-specific methyltransferase SAM-dependent" evidence="3">
    <location>
        <begin position="25"/>
        <end position="330"/>
    </location>
</feature>
<dbReference type="EC" id="2.1.1.44" evidence="4"/>
<dbReference type="InterPro" id="IPR035094">
    <property type="entry name" value="EgtD"/>
</dbReference>
<dbReference type="InterPro" id="IPR019257">
    <property type="entry name" value="MeTrfase_dom"/>
</dbReference>
<evidence type="ECO:0000313" key="5">
    <source>
        <dbReference type="Proteomes" id="UP000705867"/>
    </source>
</evidence>
<sequence length="342" mass="39309">MKGKTILERLRILDCLQDTYRDTLKEDARRGLTAPRKFLPSKYFYDDRGSRLFREICRLPEYYLTRTELLLLRRSARSIMGGMQAGDIIELGSGENRKIRMLLDAVHASCLPSLRYVPIDVSAGTLLGAARELLHAYPGLRVCGVVADFTRDLARHLERISFEDRMLLTFFGSTLGNFTEEESLSLLQNVARILQKGDLFLLGVDRVKRRDVLESAYNDRRGITSAFNKNILHVLNRELHAHFPVESFDHLAFYNEEEERVEMHLRAVRRLSVAIEDLEEVVEIEEGETILTEICRKFSREKVERMCSATGLSVLRWHSDAREWFSLVELAPCSAEGSLMLP</sequence>
<dbReference type="InterPro" id="IPR029063">
    <property type="entry name" value="SAM-dependent_MTases_sf"/>
</dbReference>
<dbReference type="PANTHER" id="PTHR43397:SF1">
    <property type="entry name" value="ERGOTHIONEINE BIOSYNTHESIS PROTEIN 1"/>
    <property type="match status" value="1"/>
</dbReference>
<gene>
    <name evidence="4" type="primary">egtD</name>
    <name evidence="4" type="ORF">K8I29_08400</name>
</gene>
<dbReference type="InterPro" id="IPR017804">
    <property type="entry name" value="MeTrfase_EgtD-like"/>
</dbReference>
<reference evidence="4" key="1">
    <citation type="journal article" date="2021" name="bioRxiv">
        <title>Unraveling nitrogen, sulfur and carbon metabolic pathways and microbial community transcriptional responses to substrate deprivation and toxicity stresses in a bioreactor mimicking anoxic brackish coastal sediment conditions.</title>
        <authorList>
            <person name="Martins P.D."/>
            <person name="Echeveste M.J."/>
            <person name="Arshad A."/>
            <person name="Kurth J."/>
            <person name="Ouboter H."/>
            <person name="Jetten M.S.M."/>
            <person name="Welte C.U."/>
        </authorList>
    </citation>
    <scope>NUCLEOTIDE SEQUENCE</scope>
    <source>
        <strain evidence="4">MAG_39</strain>
    </source>
</reference>
<dbReference type="SUPFAM" id="SSF53335">
    <property type="entry name" value="S-adenosyl-L-methionine-dependent methyltransferases"/>
    <property type="match status" value="1"/>
</dbReference>
<protein>
    <submittedName>
        <fullName evidence="4">L-histidine N(Alpha)-methyltransferase</fullName>
        <ecNumber evidence="4">2.1.1.44</ecNumber>
    </submittedName>
</protein>
<name>A0A953M1U0_9BACT</name>
<evidence type="ECO:0000256" key="1">
    <source>
        <dbReference type="ARBA" id="ARBA00022603"/>
    </source>
</evidence>
<reference evidence="4" key="2">
    <citation type="submission" date="2021-08" db="EMBL/GenBank/DDBJ databases">
        <authorList>
            <person name="Dalcin Martins P."/>
        </authorList>
    </citation>
    <scope>NUCLEOTIDE SEQUENCE</scope>
    <source>
        <strain evidence="4">MAG_39</strain>
    </source>
</reference>
<keyword evidence="2 4" id="KW-0808">Transferase</keyword>
<organism evidence="4 5">
    <name type="scientific">Candidatus Nitrobium versatile</name>
    <dbReference type="NCBI Taxonomy" id="2884831"/>
    <lineage>
        <taxon>Bacteria</taxon>
        <taxon>Pseudomonadati</taxon>
        <taxon>Nitrospirota</taxon>
        <taxon>Nitrospiria</taxon>
        <taxon>Nitrospirales</taxon>
        <taxon>Nitrospiraceae</taxon>
        <taxon>Candidatus Nitrobium</taxon>
    </lineage>
</organism>
<dbReference type="InterPro" id="IPR051128">
    <property type="entry name" value="EgtD_Methyltrsf_superfamily"/>
</dbReference>
<proteinExistence type="predicted"/>
<dbReference type="GO" id="GO:0032259">
    <property type="term" value="P:methylation"/>
    <property type="evidence" value="ECO:0007669"/>
    <property type="project" value="UniProtKB-KW"/>
</dbReference>